<reference evidence="12" key="1">
    <citation type="submission" date="2025-08" db="UniProtKB">
        <authorList>
            <consortium name="RefSeq"/>
        </authorList>
    </citation>
    <scope>IDENTIFICATION</scope>
</reference>
<protein>
    <submittedName>
        <fullName evidence="12">E-selectin-like</fullName>
    </submittedName>
</protein>
<sequence length="708" mass="77081">MSQLWCSSGTETLVHFALAGLCNLCLDKDNKEYILSVGGIKPVTSLLLNSNHEQTVLNSITTLMYLVTPQSKSDKDNKEYILSVGGIKPVTSLLLNSNHEQTVLNSITTLMYLVTPQSKSVFIQLVGVEGSLSLCEVEIFTTDEFSTDRCASEKAASAEITSFDRNCYEFNIDKGASFADARSKCQASGGDLVHGFRGITNTFLLGELERRKDRLKTLLVWIGAQKDPGITARTWKWVDGEVVTKPSWGKDQPNNYNGEQNCVVLDGGRGWLWNDVGCKLDYLHWICQHNPANCGSPDRHLNTTFVGTVNTKLGSTISYACPEGNMLVGSATRTCKEGFWTGVAPTCQYVDCGKLEHIEHGTVTLETTRTTHGAVAIYACHENYTLIGETRRVCGDGGKWNGTEPQCLFDWCAEPPQISGGIVTTSGRRTGSVATYSCEPGFILFGSNELKCGLGGDWSGKAPTCKYVDCGSPANIDNGHYSLLNGTTTHGSVAEYTCDDDYWLEAGAMRRQVCMRDGKWSGDTPSCELITCPEPEVPKGGYVVGYDLNVHSTLEFHCEPGHLLVGQASLKCTRQGDWDNMSPQFISFYFPPSETISAVSEAQTLGYMISVGAGVVLFLLILLAIIYARLRKATPVKNTENIEGAVRKEEQTAAVMSYASLSDGGGDNIYENVAENTYDNPYETATYYTEPAGPNGTPTVTINGVAVR</sequence>
<dbReference type="CDD" id="cd00033">
    <property type="entry name" value="CCP"/>
    <property type="match status" value="5"/>
</dbReference>
<organism evidence="11 12">
    <name type="scientific">Diaphorina citri</name>
    <name type="common">Asian citrus psyllid</name>
    <dbReference type="NCBI Taxonomy" id="121845"/>
    <lineage>
        <taxon>Eukaryota</taxon>
        <taxon>Metazoa</taxon>
        <taxon>Ecdysozoa</taxon>
        <taxon>Arthropoda</taxon>
        <taxon>Hexapoda</taxon>
        <taxon>Insecta</taxon>
        <taxon>Pterygota</taxon>
        <taxon>Neoptera</taxon>
        <taxon>Paraneoptera</taxon>
        <taxon>Hemiptera</taxon>
        <taxon>Sternorrhyncha</taxon>
        <taxon>Psylloidea</taxon>
        <taxon>Psyllidae</taxon>
        <taxon>Diaphorininae</taxon>
        <taxon>Diaphorina</taxon>
    </lineage>
</organism>
<name>A0A3Q0IZF0_DIACI</name>
<evidence type="ECO:0000256" key="2">
    <source>
        <dbReference type="ARBA" id="ARBA00022729"/>
    </source>
</evidence>
<evidence type="ECO:0000256" key="1">
    <source>
        <dbReference type="ARBA" id="ARBA00022659"/>
    </source>
</evidence>
<feature type="domain" description="Sushi" evidence="10">
    <location>
        <begin position="350"/>
        <end position="409"/>
    </location>
</feature>
<dbReference type="SMART" id="SM00034">
    <property type="entry name" value="CLECT"/>
    <property type="match status" value="1"/>
</dbReference>
<dbReference type="Gene3D" id="2.10.70.10">
    <property type="entry name" value="Complement Module, domain 1"/>
    <property type="match status" value="5"/>
</dbReference>
<dbReference type="KEGG" id="dci:103509753"/>
<feature type="disulfide bond" evidence="6">
    <location>
        <begin position="438"/>
        <end position="465"/>
    </location>
</feature>
<dbReference type="InterPro" id="IPR018378">
    <property type="entry name" value="C-type_lectin_CS"/>
</dbReference>
<feature type="domain" description="Sushi" evidence="10">
    <location>
        <begin position="468"/>
        <end position="529"/>
    </location>
</feature>
<evidence type="ECO:0000313" key="11">
    <source>
        <dbReference type="Proteomes" id="UP000079169"/>
    </source>
</evidence>
<evidence type="ECO:0000259" key="10">
    <source>
        <dbReference type="PROSITE" id="PS50923"/>
    </source>
</evidence>
<dbReference type="Gene3D" id="1.25.10.10">
    <property type="entry name" value="Leucine-rich Repeat Variant"/>
    <property type="match status" value="1"/>
</dbReference>
<dbReference type="Proteomes" id="UP000079169">
    <property type="component" value="Unplaced"/>
</dbReference>
<proteinExistence type="predicted"/>
<comment type="caution">
    <text evidence="6">Lacks conserved residue(s) required for the propagation of feature annotation.</text>
</comment>
<feature type="domain" description="Sushi" evidence="10">
    <location>
        <begin position="530"/>
        <end position="587"/>
    </location>
</feature>
<feature type="disulfide bond" evidence="6">
    <location>
        <begin position="380"/>
        <end position="407"/>
    </location>
</feature>
<dbReference type="SMART" id="SM00032">
    <property type="entry name" value="CCP"/>
    <property type="match status" value="5"/>
</dbReference>
<keyword evidence="7" id="KW-0472">Membrane</keyword>
<evidence type="ECO:0000256" key="8">
    <source>
        <dbReference type="SAM" id="SignalP"/>
    </source>
</evidence>
<dbReference type="Gene3D" id="3.10.100.10">
    <property type="entry name" value="Mannose-Binding Protein A, subunit A"/>
    <property type="match status" value="1"/>
</dbReference>
<feature type="domain" description="Sushi" evidence="10">
    <location>
        <begin position="292"/>
        <end position="349"/>
    </location>
</feature>
<feature type="chain" id="PRO_5018190965" evidence="8">
    <location>
        <begin position="20"/>
        <end position="708"/>
    </location>
</feature>
<feature type="transmembrane region" description="Helical" evidence="7">
    <location>
        <begin position="605"/>
        <end position="628"/>
    </location>
</feature>
<dbReference type="SUPFAM" id="SSF56436">
    <property type="entry name" value="C-type lectin-like"/>
    <property type="match status" value="1"/>
</dbReference>
<dbReference type="PROSITE" id="PS00615">
    <property type="entry name" value="C_TYPE_LECTIN_1"/>
    <property type="match status" value="1"/>
</dbReference>
<feature type="domain" description="C-type lectin" evidence="9">
    <location>
        <begin position="163"/>
        <end position="278"/>
    </location>
</feature>
<dbReference type="SUPFAM" id="SSF48371">
    <property type="entry name" value="ARM repeat"/>
    <property type="match status" value="1"/>
</dbReference>
<dbReference type="PROSITE" id="PS50041">
    <property type="entry name" value="C_TYPE_LECTIN_2"/>
    <property type="match status" value="1"/>
</dbReference>
<evidence type="ECO:0000256" key="4">
    <source>
        <dbReference type="ARBA" id="ARBA00023157"/>
    </source>
</evidence>
<dbReference type="Pfam" id="PF00059">
    <property type="entry name" value="Lectin_C"/>
    <property type="match status" value="1"/>
</dbReference>
<keyword evidence="7" id="KW-1133">Transmembrane helix</keyword>
<evidence type="ECO:0000256" key="3">
    <source>
        <dbReference type="ARBA" id="ARBA00022737"/>
    </source>
</evidence>
<dbReference type="PaxDb" id="121845-A0A3Q0IZF0"/>
<dbReference type="InterPro" id="IPR001304">
    <property type="entry name" value="C-type_lectin-like"/>
</dbReference>
<dbReference type="InterPro" id="IPR016187">
    <property type="entry name" value="CTDL_fold"/>
</dbReference>
<dbReference type="GeneID" id="103509753"/>
<dbReference type="InterPro" id="IPR016186">
    <property type="entry name" value="C-type_lectin-like/link_sf"/>
</dbReference>
<dbReference type="InterPro" id="IPR011989">
    <property type="entry name" value="ARM-like"/>
</dbReference>
<feature type="domain" description="Sushi" evidence="10">
    <location>
        <begin position="410"/>
        <end position="467"/>
    </location>
</feature>
<dbReference type="SUPFAM" id="SSF57535">
    <property type="entry name" value="Complement control module/SCR domain"/>
    <property type="match status" value="5"/>
</dbReference>
<dbReference type="InterPro" id="IPR000225">
    <property type="entry name" value="Armadillo"/>
</dbReference>
<keyword evidence="7" id="KW-0812">Transmembrane</keyword>
<dbReference type="InterPro" id="IPR016024">
    <property type="entry name" value="ARM-type_fold"/>
</dbReference>
<gene>
    <name evidence="12" type="primary">LOC103509753</name>
</gene>
<dbReference type="Pfam" id="PF00084">
    <property type="entry name" value="Sushi"/>
    <property type="match status" value="5"/>
</dbReference>
<keyword evidence="1 6" id="KW-0768">Sushi</keyword>
<dbReference type="PROSITE" id="PS50923">
    <property type="entry name" value="SUSHI"/>
    <property type="match status" value="5"/>
</dbReference>
<keyword evidence="2 8" id="KW-0732">Signal</keyword>
<dbReference type="SMART" id="SM00185">
    <property type="entry name" value="ARM"/>
    <property type="match status" value="2"/>
</dbReference>
<dbReference type="InterPro" id="IPR035976">
    <property type="entry name" value="Sushi/SCR/CCP_sf"/>
</dbReference>
<dbReference type="PANTHER" id="PTHR46393:SF7">
    <property type="entry name" value="COMPLEMENT C2"/>
    <property type="match status" value="1"/>
</dbReference>
<keyword evidence="4 6" id="KW-1015">Disulfide bond</keyword>
<keyword evidence="3" id="KW-0677">Repeat</keyword>
<feature type="signal peptide" evidence="8">
    <location>
        <begin position="1"/>
        <end position="19"/>
    </location>
</feature>
<dbReference type="PANTHER" id="PTHR46393">
    <property type="entry name" value="SUSHI DOMAIN-CONTAINING PROTEIN"/>
    <property type="match status" value="1"/>
</dbReference>
<evidence type="ECO:0000256" key="6">
    <source>
        <dbReference type="PROSITE-ProRule" id="PRU00302"/>
    </source>
</evidence>
<accession>A0A3Q0IZF0</accession>
<keyword evidence="5" id="KW-0325">Glycoprotein</keyword>
<dbReference type="OMA" id="FSYGNTC"/>
<evidence type="ECO:0000313" key="12">
    <source>
        <dbReference type="RefSeq" id="XP_026679820.1"/>
    </source>
</evidence>
<dbReference type="InterPro" id="IPR000436">
    <property type="entry name" value="Sushi_SCR_CCP_dom"/>
</dbReference>
<dbReference type="STRING" id="121845.A0A3Q0IZF0"/>
<dbReference type="RefSeq" id="XP_026679820.1">
    <property type="nucleotide sequence ID" value="XM_026824019.1"/>
</dbReference>
<evidence type="ECO:0000256" key="5">
    <source>
        <dbReference type="ARBA" id="ARBA00023180"/>
    </source>
</evidence>
<evidence type="ECO:0000259" key="9">
    <source>
        <dbReference type="PROSITE" id="PS50041"/>
    </source>
</evidence>
<keyword evidence="11" id="KW-1185">Reference proteome</keyword>
<dbReference type="AlphaFoldDB" id="A0A3Q0IZF0"/>
<evidence type="ECO:0000256" key="7">
    <source>
        <dbReference type="SAM" id="Phobius"/>
    </source>
</evidence>